<name>A0AC61S996_9EURY</name>
<organism evidence="1 2">
    <name type="scientific">Candidatus Methanomarinus sp</name>
    <dbReference type="NCBI Taxonomy" id="3386244"/>
    <lineage>
        <taxon>Archaea</taxon>
        <taxon>Methanobacteriati</taxon>
        <taxon>Methanobacteriota</taxon>
        <taxon>Stenosarchaea group</taxon>
        <taxon>Methanomicrobia</taxon>
        <taxon>Methanosarcinales</taxon>
        <taxon>ANME-2 cluster</taxon>
        <taxon>Candidatus Methanocomedenaceae</taxon>
        <taxon>Candidatus Methanomarinus</taxon>
    </lineage>
</organism>
<dbReference type="EMBL" id="QYBA01000259">
    <property type="protein sequence ID" value="TKY91110.1"/>
    <property type="molecule type" value="Genomic_DNA"/>
</dbReference>
<evidence type="ECO:0000313" key="1">
    <source>
        <dbReference type="EMBL" id="TKY91110.1"/>
    </source>
</evidence>
<evidence type="ECO:0000313" key="2">
    <source>
        <dbReference type="Proteomes" id="UP000315423"/>
    </source>
</evidence>
<proteinExistence type="predicted"/>
<protein>
    <submittedName>
        <fullName evidence="1">Uncharacterized protein</fullName>
    </submittedName>
</protein>
<dbReference type="Proteomes" id="UP000315423">
    <property type="component" value="Unassembled WGS sequence"/>
</dbReference>
<accession>A0AC61S996</accession>
<gene>
    <name evidence="1" type="ORF">C5S46_07545</name>
</gene>
<reference evidence="1" key="1">
    <citation type="submission" date="2018-09" db="EMBL/GenBank/DDBJ databases">
        <title>A genomic encyclopedia of anaerobic methanotrophic archaea.</title>
        <authorList>
            <person name="Skennerton C.T."/>
            <person name="Chadwick G.L."/>
            <person name="Laso-Perez R."/>
            <person name="Leu A.O."/>
            <person name="Speth D.R."/>
            <person name="Yu H."/>
            <person name="Morgan-Lang C."/>
            <person name="Hatzenpichler R."/>
            <person name="Goudeau D."/>
            <person name="Malmstrom R."/>
            <person name="Woyke T."/>
            <person name="Hallam S."/>
            <person name="Tyson G.W."/>
            <person name="Wegener G."/>
            <person name="Boetius A."/>
            <person name="Orphan V.J."/>
        </authorList>
    </citation>
    <scope>NUCLEOTIDE SEQUENCE</scope>
    <source>
        <strain evidence="1">CONS3730D10UFb2</strain>
    </source>
</reference>
<sequence length="735" mass="84421">MEWFEVLKWWLVLEIIGFIAIPLTAWIFRDMTGKGLSLSKILGLMLITYFSWVLTHLGCSYGSTIIGISLLLVIAASLIILLRYGYSFDKKEFITTELLFTAAFLCFVVFRAYCPQIYYIGGEKLMDISFINIILRSTSFPPMDPWLSGEPMQYYYFGYLAVANLIKLSFVPSTIGFNLGVASMFALSATAAYGIGRDLTHSKFFGTVIMAFVVILGNLAGFLQFIVIVFIPKYYHIFNVPDADLWGRLSTYYYWSASRVIPDTINEFPFFSFIHGDLHAHMIGIAFQLLMIALLFHLLRQEKEWHVPTLVMITLLLGFMFLVNSWDYPTYAIFFIIVLVAWRIRVLAAGKNIHSFTERALNLPVMELLKIIGVGCVVGICSIVLYLPYYLKGGISHPLCLVTYGQTQLFFYLGVFGILLIFIMLFVILNVCDMHYPDMKMVFAGLAVTIIAAYLTNIQILIIILPLIIMSIYCLIKEKKPTFQFIYILILFGALLSLFCELFYIQDSLGISSPQYIRLNTVFKIYIQNWIVWALAAGVSCFYLWQRINTSDKRNFMFAVVLILLILGSMAFPVFATYSRCNQFDEEPTLDGAAYLQQQYLNEFNAIQWLNNISGTPVILQSPGQSYRLNTHITAFTGLPTVIGWIGHEMTWRNRAKTIDERQSEVPKVYTSDDINIVNQILIKYQVKYIYIGMVEGERYQDHDTRKLFENYPDRFELVYHNTNVSIYKVIEQDV</sequence>
<comment type="caution">
    <text evidence="1">The sequence shown here is derived from an EMBL/GenBank/DDBJ whole genome shotgun (WGS) entry which is preliminary data.</text>
</comment>